<keyword evidence="2 7" id="KW-0540">Nuclease</keyword>
<evidence type="ECO:0000256" key="7">
    <source>
        <dbReference type="HAMAP-Rule" id="MF_00009"/>
    </source>
</evidence>
<comment type="cofactor">
    <cofactor evidence="7">
        <name>Zn(2+)</name>
        <dbReference type="ChEBI" id="CHEBI:29105"/>
    </cofactor>
    <text evidence="7">Binds 1 zinc ion.</text>
</comment>
<dbReference type="GO" id="GO:0006364">
    <property type="term" value="P:rRNA processing"/>
    <property type="evidence" value="ECO:0007669"/>
    <property type="project" value="UniProtKB-UniRule"/>
</dbReference>
<dbReference type="PANTHER" id="PTHR46986:SF1">
    <property type="entry name" value="ENDORIBONUCLEASE YBEY, CHLOROPLASTIC"/>
    <property type="match status" value="1"/>
</dbReference>
<comment type="similarity">
    <text evidence="1 7">Belongs to the endoribonuclease YbeY family.</text>
</comment>
<keyword evidence="5 7" id="KW-0378">Hydrolase</keyword>
<evidence type="ECO:0000313" key="8">
    <source>
        <dbReference type="EMBL" id="EXI66746.1"/>
    </source>
</evidence>
<organism evidence="8 9">
    <name type="scientific">Candidatus Accumulibacter adjunctus</name>
    <dbReference type="NCBI Taxonomy" id="1454001"/>
    <lineage>
        <taxon>Bacteria</taxon>
        <taxon>Pseudomonadati</taxon>
        <taxon>Pseudomonadota</taxon>
        <taxon>Betaproteobacteria</taxon>
        <taxon>Candidatus Accumulibacter</taxon>
    </lineage>
</organism>
<sequence length="156" mass="17529">MAKSNARGWQLTVQYAGKRRHLPRRRQVRRWLRAALAGKGRRAGEVTVRFVGIGEGRRLNAEYRGGDQATNVLSFAYDTGPRLRGDLVLCAPVLRREAAEQGKTLRAHCAHLVVHGTLHLLGYEHEQDAERAALMEAEERRILAALGHADPYDEQD</sequence>
<accession>A0A011MVX1</accession>
<keyword evidence="3 7" id="KW-0479">Metal-binding</keyword>
<dbReference type="PROSITE" id="PS01306">
    <property type="entry name" value="UPF0054"/>
    <property type="match status" value="1"/>
</dbReference>
<evidence type="ECO:0000256" key="1">
    <source>
        <dbReference type="ARBA" id="ARBA00010875"/>
    </source>
</evidence>
<dbReference type="GO" id="GO:0005737">
    <property type="term" value="C:cytoplasm"/>
    <property type="evidence" value="ECO:0007669"/>
    <property type="project" value="UniProtKB-SubCell"/>
</dbReference>
<dbReference type="GO" id="GO:0004521">
    <property type="term" value="F:RNA endonuclease activity"/>
    <property type="evidence" value="ECO:0007669"/>
    <property type="project" value="UniProtKB-UniRule"/>
</dbReference>
<evidence type="ECO:0000256" key="3">
    <source>
        <dbReference type="ARBA" id="ARBA00022723"/>
    </source>
</evidence>
<dbReference type="NCBIfam" id="TIGR00043">
    <property type="entry name" value="rRNA maturation RNase YbeY"/>
    <property type="match status" value="1"/>
</dbReference>
<keyword evidence="4 7" id="KW-0255">Endonuclease</keyword>
<dbReference type="InterPro" id="IPR002036">
    <property type="entry name" value="YbeY"/>
</dbReference>
<evidence type="ECO:0000256" key="6">
    <source>
        <dbReference type="ARBA" id="ARBA00022833"/>
    </source>
</evidence>
<comment type="subcellular location">
    <subcellularLocation>
        <location evidence="7">Cytoplasm</location>
    </subcellularLocation>
</comment>
<evidence type="ECO:0000256" key="4">
    <source>
        <dbReference type="ARBA" id="ARBA00022759"/>
    </source>
</evidence>
<dbReference type="PATRIC" id="fig|1454001.3.peg.2373"/>
<keyword evidence="9" id="KW-1185">Reference proteome</keyword>
<dbReference type="EC" id="3.1.-.-" evidence="7"/>
<protein>
    <recommendedName>
        <fullName evidence="7">Endoribonuclease YbeY</fullName>
        <ecNumber evidence="7">3.1.-.-</ecNumber>
    </recommendedName>
</protein>
<evidence type="ECO:0000256" key="5">
    <source>
        <dbReference type="ARBA" id="ARBA00022801"/>
    </source>
</evidence>
<dbReference type="InterPro" id="IPR020549">
    <property type="entry name" value="YbeY_CS"/>
</dbReference>
<evidence type="ECO:0000256" key="2">
    <source>
        <dbReference type="ARBA" id="ARBA00022722"/>
    </source>
</evidence>
<keyword evidence="7" id="KW-0690">Ribosome biogenesis</keyword>
<keyword evidence="7" id="KW-0963">Cytoplasm</keyword>
<proteinExistence type="inferred from homology"/>
<dbReference type="Pfam" id="PF02130">
    <property type="entry name" value="YbeY"/>
    <property type="match status" value="1"/>
</dbReference>
<dbReference type="Gene3D" id="3.40.390.30">
    <property type="entry name" value="Metalloproteases ('zincins'), catalytic domain"/>
    <property type="match status" value="1"/>
</dbReference>
<dbReference type="GO" id="GO:0004222">
    <property type="term" value="F:metalloendopeptidase activity"/>
    <property type="evidence" value="ECO:0007669"/>
    <property type="project" value="InterPro"/>
</dbReference>
<keyword evidence="6 7" id="KW-0862">Zinc</keyword>
<feature type="binding site" evidence="7">
    <location>
        <position position="125"/>
    </location>
    <ligand>
        <name>Zn(2+)</name>
        <dbReference type="ChEBI" id="CHEBI:29105"/>
        <note>catalytic</note>
    </ligand>
</feature>
<comment type="function">
    <text evidence="7">Single strand-specific metallo-endoribonuclease involved in late-stage 70S ribosome quality control and in maturation of the 3' terminus of the 16S rRNA.</text>
</comment>
<comment type="caution">
    <text evidence="8">The sequence shown here is derived from an EMBL/GenBank/DDBJ whole genome shotgun (WGS) entry which is preliminary data.</text>
</comment>
<name>A0A011MVX1_9PROT</name>
<feature type="binding site" evidence="7">
    <location>
        <position position="115"/>
    </location>
    <ligand>
        <name>Zn(2+)</name>
        <dbReference type="ChEBI" id="CHEBI:29105"/>
        <note>catalytic</note>
    </ligand>
</feature>
<feature type="binding site" evidence="7">
    <location>
        <position position="119"/>
    </location>
    <ligand>
        <name>Zn(2+)</name>
        <dbReference type="ChEBI" id="CHEBI:29105"/>
        <note>catalytic</note>
    </ligand>
</feature>
<dbReference type="EMBL" id="JFAX01000013">
    <property type="protein sequence ID" value="EXI66746.1"/>
    <property type="molecule type" value="Genomic_DNA"/>
</dbReference>
<dbReference type="AlphaFoldDB" id="A0A011MVX1"/>
<keyword evidence="7" id="KW-0698">rRNA processing</keyword>
<gene>
    <name evidence="7 8" type="primary">ybeY</name>
    <name evidence="8" type="ORF">AW08_02329</name>
</gene>
<dbReference type="GO" id="GO:0008270">
    <property type="term" value="F:zinc ion binding"/>
    <property type="evidence" value="ECO:0007669"/>
    <property type="project" value="UniProtKB-UniRule"/>
</dbReference>
<dbReference type="SUPFAM" id="SSF55486">
    <property type="entry name" value="Metalloproteases ('zincins'), catalytic domain"/>
    <property type="match status" value="1"/>
</dbReference>
<dbReference type="HAMAP" id="MF_00009">
    <property type="entry name" value="Endoribonucl_YbeY"/>
    <property type="match status" value="1"/>
</dbReference>
<dbReference type="InterPro" id="IPR023091">
    <property type="entry name" value="MetalPrtase_cat_dom_sf_prd"/>
</dbReference>
<dbReference type="PANTHER" id="PTHR46986">
    <property type="entry name" value="ENDORIBONUCLEASE YBEY, CHLOROPLASTIC"/>
    <property type="match status" value="1"/>
</dbReference>
<reference evidence="8" key="1">
    <citation type="submission" date="2014-02" db="EMBL/GenBank/DDBJ databases">
        <title>Expanding our view of genomic diversity in Candidatus Accumulibacter clades.</title>
        <authorList>
            <person name="Skennerton C.T."/>
            <person name="Barr J.J."/>
            <person name="Slater F.R."/>
            <person name="Bond P.L."/>
            <person name="Tyson G.W."/>
        </authorList>
    </citation>
    <scope>NUCLEOTIDE SEQUENCE [LARGE SCALE GENOMIC DNA]</scope>
</reference>
<evidence type="ECO:0000313" key="9">
    <source>
        <dbReference type="Proteomes" id="UP000020218"/>
    </source>
</evidence>
<dbReference type="STRING" id="1454001.AW08_02329"/>
<dbReference type="Proteomes" id="UP000020218">
    <property type="component" value="Unassembled WGS sequence"/>
</dbReference>